<protein>
    <submittedName>
        <fullName evidence="2">Uncharacterized protein</fullName>
    </submittedName>
</protein>
<name>A0A085VYZ5_9BACT</name>
<evidence type="ECO:0000256" key="1">
    <source>
        <dbReference type="SAM" id="Phobius"/>
    </source>
</evidence>
<evidence type="ECO:0000313" key="2">
    <source>
        <dbReference type="EMBL" id="KFE60658.1"/>
    </source>
</evidence>
<dbReference type="EMBL" id="JMCB01000029">
    <property type="protein sequence ID" value="KFE60658.1"/>
    <property type="molecule type" value="Genomic_DNA"/>
</dbReference>
<organism evidence="2 3">
    <name type="scientific">Hyalangium minutum</name>
    <dbReference type="NCBI Taxonomy" id="394096"/>
    <lineage>
        <taxon>Bacteria</taxon>
        <taxon>Pseudomonadati</taxon>
        <taxon>Myxococcota</taxon>
        <taxon>Myxococcia</taxon>
        <taxon>Myxococcales</taxon>
        <taxon>Cystobacterineae</taxon>
        <taxon>Archangiaceae</taxon>
        <taxon>Hyalangium</taxon>
    </lineage>
</organism>
<gene>
    <name evidence="2" type="ORF">DB31_4840</name>
</gene>
<proteinExistence type="predicted"/>
<accession>A0A085VYZ5</accession>
<keyword evidence="1" id="KW-0812">Transmembrane</keyword>
<dbReference type="AlphaFoldDB" id="A0A085VYZ5"/>
<dbReference type="Proteomes" id="UP000028725">
    <property type="component" value="Unassembled WGS sequence"/>
</dbReference>
<keyword evidence="1" id="KW-1133">Transmembrane helix</keyword>
<evidence type="ECO:0000313" key="3">
    <source>
        <dbReference type="Proteomes" id="UP000028725"/>
    </source>
</evidence>
<keyword evidence="1" id="KW-0472">Membrane</keyword>
<reference evidence="2 3" key="1">
    <citation type="submission" date="2014-04" db="EMBL/GenBank/DDBJ databases">
        <title>Genome assembly of Hyalangium minutum DSM 14724.</title>
        <authorList>
            <person name="Sharma G."/>
            <person name="Subramanian S."/>
        </authorList>
    </citation>
    <scope>NUCLEOTIDE SEQUENCE [LARGE SCALE GENOMIC DNA]</scope>
    <source>
        <strain evidence="2 3">DSM 14724</strain>
    </source>
</reference>
<comment type="caution">
    <text evidence="2">The sequence shown here is derived from an EMBL/GenBank/DDBJ whole genome shotgun (WGS) entry which is preliminary data.</text>
</comment>
<keyword evidence="3" id="KW-1185">Reference proteome</keyword>
<feature type="transmembrane region" description="Helical" evidence="1">
    <location>
        <begin position="105"/>
        <end position="124"/>
    </location>
</feature>
<sequence>MWRLKNGDVEVSELREGGQLVATELRIPLSDRMDLAREVVEEGAALAAAAEVRLVDPQLGRALSANDAGAVADQFLRTARYAGEMMGVSEAVAASYAAPPEGMPTGLKVLLVIGGGFFLLYLLVDKLLSQMGG</sequence>
<dbReference type="PATRIC" id="fig|394096.3.peg.8569"/>
<dbReference type="STRING" id="394096.DB31_4840"/>